<dbReference type="InterPro" id="IPR007395">
    <property type="entry name" value="Zn_peptidase_2"/>
</dbReference>
<reference evidence="2 3" key="1">
    <citation type="submission" date="2015-12" db="EMBL/GenBank/DDBJ databases">
        <authorList>
            <person name="Shamseldin A."/>
            <person name="Moawad H."/>
            <person name="Abd El-Rahim W.M."/>
            <person name="Sadowsky M.J."/>
        </authorList>
    </citation>
    <scope>NUCLEOTIDE SEQUENCE [LARGE SCALE GENOMIC DNA]</scope>
    <source>
        <strain evidence="2 3">JC234</strain>
    </source>
</reference>
<dbReference type="PANTHER" id="PTHR36434:SF1">
    <property type="entry name" value="MEMBRANE PROTEASE YUGP-RELATED"/>
    <property type="match status" value="1"/>
</dbReference>
<dbReference type="AlphaFoldDB" id="A0A1C1YYQ5"/>
<dbReference type="EMBL" id="LQZT01000005">
    <property type="protein sequence ID" value="OCW58549.1"/>
    <property type="molecule type" value="Genomic_DNA"/>
</dbReference>
<dbReference type="PANTHER" id="PTHR36434">
    <property type="entry name" value="MEMBRANE PROTEASE YUGP-RELATED"/>
    <property type="match status" value="1"/>
</dbReference>
<gene>
    <name evidence="2" type="ORF">AWJ14_05210</name>
</gene>
<proteinExistence type="predicted"/>
<organism evidence="2 3">
    <name type="scientific">Hoeflea olei</name>
    <dbReference type="NCBI Taxonomy" id="1480615"/>
    <lineage>
        <taxon>Bacteria</taxon>
        <taxon>Pseudomonadati</taxon>
        <taxon>Pseudomonadota</taxon>
        <taxon>Alphaproteobacteria</taxon>
        <taxon>Hyphomicrobiales</taxon>
        <taxon>Rhizobiaceae</taxon>
        <taxon>Hoeflea</taxon>
    </lineage>
</organism>
<keyword evidence="1" id="KW-0812">Transmembrane</keyword>
<feature type="transmembrane region" description="Helical" evidence="1">
    <location>
        <begin position="125"/>
        <end position="141"/>
    </location>
</feature>
<keyword evidence="3" id="KW-1185">Reference proteome</keyword>
<keyword evidence="1" id="KW-0472">Membrane</keyword>
<dbReference type="OrthoDB" id="9805386at2"/>
<dbReference type="RefSeq" id="WP_066175997.1">
    <property type="nucleotide sequence ID" value="NZ_LQZT01000005.1"/>
</dbReference>
<evidence type="ECO:0000313" key="3">
    <source>
        <dbReference type="Proteomes" id="UP000094795"/>
    </source>
</evidence>
<protein>
    <submittedName>
        <fullName evidence="2">Peptidase</fullName>
    </submittedName>
</protein>
<dbReference type="Proteomes" id="UP000094795">
    <property type="component" value="Unassembled WGS sequence"/>
</dbReference>
<dbReference type="Pfam" id="PF04298">
    <property type="entry name" value="Zn_peptidase_2"/>
    <property type="match status" value="1"/>
</dbReference>
<accession>A0A1C1YYQ5</accession>
<keyword evidence="1" id="KW-1133">Transmembrane helix</keyword>
<feature type="transmembrane region" description="Helical" evidence="1">
    <location>
        <begin position="201"/>
        <end position="221"/>
    </location>
</feature>
<evidence type="ECO:0000313" key="2">
    <source>
        <dbReference type="EMBL" id="OCW58549.1"/>
    </source>
</evidence>
<dbReference type="STRING" id="1480615.AWJ14_05210"/>
<evidence type="ECO:0000256" key="1">
    <source>
        <dbReference type="SAM" id="Phobius"/>
    </source>
</evidence>
<comment type="caution">
    <text evidence="2">The sequence shown here is derived from an EMBL/GenBank/DDBJ whole genome shotgun (WGS) entry which is preliminary data.</text>
</comment>
<name>A0A1C1YYQ5_9HYPH</name>
<feature type="transmembrane region" description="Helical" evidence="1">
    <location>
        <begin position="148"/>
        <end position="168"/>
    </location>
</feature>
<sequence length="228" mass="24540">MAFLGIIALLAVLALIYGPQFWVGHTLRKHSAARPDFPGTGGEMAQHLVERFALDGVRVERTDAGDHYDPEARTVRLSADNYDGASLTAVAVAAHEVGHAIQHHRGERGLRLRQTLARLAMTTDRIASVFFIAAPVLAIALRTPAAMLALAVIGIGLLGVRVVVHLVTLPVEYDASFNKALPILREGNYLGEDDLASARSVLKAAALTYVAAALTSLLNLARWVRVLR</sequence>